<name>A0A8J6KQ60_MICOH</name>
<dbReference type="GO" id="GO:0005840">
    <property type="term" value="C:ribosome"/>
    <property type="evidence" value="ECO:0007669"/>
    <property type="project" value="UniProtKB-KW"/>
</dbReference>
<proteinExistence type="predicted"/>
<keyword evidence="1" id="KW-0687">Ribonucleoprotein</keyword>
<evidence type="ECO:0000313" key="2">
    <source>
        <dbReference type="Proteomes" id="UP000710432"/>
    </source>
</evidence>
<protein>
    <submittedName>
        <fullName evidence="1">40S ribosomal protein S6</fullName>
    </submittedName>
</protein>
<accession>A0A8J6KQ60</accession>
<keyword evidence="1" id="KW-0689">Ribosomal protein</keyword>
<organism evidence="1 2">
    <name type="scientific">Microtus ochrogaster</name>
    <name type="common">Prairie vole</name>
    <dbReference type="NCBI Taxonomy" id="79684"/>
    <lineage>
        <taxon>Eukaryota</taxon>
        <taxon>Metazoa</taxon>
        <taxon>Chordata</taxon>
        <taxon>Craniata</taxon>
        <taxon>Vertebrata</taxon>
        <taxon>Euteleostomi</taxon>
        <taxon>Mammalia</taxon>
        <taxon>Eutheria</taxon>
        <taxon>Euarchontoglires</taxon>
        <taxon>Glires</taxon>
        <taxon>Rodentia</taxon>
        <taxon>Myomorpha</taxon>
        <taxon>Muroidea</taxon>
        <taxon>Cricetidae</taxon>
        <taxon>Arvicolinae</taxon>
        <taxon>Microtus</taxon>
    </lineage>
</organism>
<dbReference type="EMBL" id="JAATJU010027500">
    <property type="protein sequence ID" value="KAH0500392.1"/>
    <property type="molecule type" value="Genomic_DNA"/>
</dbReference>
<evidence type="ECO:0000313" key="1">
    <source>
        <dbReference type="EMBL" id="KAH0500392.1"/>
    </source>
</evidence>
<dbReference type="AlphaFoldDB" id="A0A8J6KQ60"/>
<gene>
    <name evidence="1" type="ORF">LTLLF_201070</name>
</gene>
<sequence length="68" mass="7291">MLGAGKMARQLRALAALAEDPADYLLPGHQLSELTEVDNEGKLCTFCEKRIFAEVAADALGEEQKGSV</sequence>
<dbReference type="Proteomes" id="UP000710432">
    <property type="component" value="Unassembled WGS sequence"/>
</dbReference>
<reference evidence="1" key="1">
    <citation type="submission" date="2020-03" db="EMBL/GenBank/DDBJ databases">
        <title>Studies in the Genomics of Life Span.</title>
        <authorList>
            <person name="Glass D."/>
        </authorList>
    </citation>
    <scope>NUCLEOTIDE SEQUENCE</scope>
    <source>
        <strain evidence="1">LTLLF</strain>
        <tissue evidence="1">Muscle</tissue>
    </source>
</reference>
<comment type="caution">
    <text evidence="1">The sequence shown here is derived from an EMBL/GenBank/DDBJ whole genome shotgun (WGS) entry which is preliminary data.</text>
</comment>